<keyword evidence="13" id="KW-1185">Reference proteome</keyword>
<gene>
    <name evidence="11" type="primary">aroK</name>
    <name evidence="12" type="ordered locus">PB2503_00857</name>
</gene>
<organism evidence="12 13">
    <name type="scientific">Parvularcula bermudensis (strain ATCC BAA-594 / HTCC2503 / KCTC 12087)</name>
    <dbReference type="NCBI Taxonomy" id="314260"/>
    <lineage>
        <taxon>Bacteria</taxon>
        <taxon>Pseudomonadati</taxon>
        <taxon>Pseudomonadota</taxon>
        <taxon>Alphaproteobacteria</taxon>
        <taxon>Parvularculales</taxon>
        <taxon>Parvularculaceae</taxon>
        <taxon>Parvularcula</taxon>
    </lineage>
</organism>
<dbReference type="EMBL" id="CP002156">
    <property type="protein sequence ID" value="ADM08252.1"/>
    <property type="molecule type" value="Genomic_DNA"/>
</dbReference>
<evidence type="ECO:0000256" key="10">
    <source>
        <dbReference type="ARBA" id="ARBA00048567"/>
    </source>
</evidence>
<keyword evidence="5 11" id="KW-0808">Transferase</keyword>
<feature type="binding site" evidence="11">
    <location>
        <position position="130"/>
    </location>
    <ligand>
        <name>ATP</name>
        <dbReference type="ChEBI" id="CHEBI:30616"/>
    </ligand>
</feature>
<comment type="similarity">
    <text evidence="2 11">Belongs to the shikimate kinase family.</text>
</comment>
<protein>
    <recommendedName>
        <fullName evidence="3 11">Shikimate kinase</fullName>
        <shortName evidence="11">SK</shortName>
        <ecNumber evidence="3 11">2.7.1.71</ecNumber>
    </recommendedName>
</protein>
<evidence type="ECO:0000256" key="3">
    <source>
        <dbReference type="ARBA" id="ARBA00012154"/>
    </source>
</evidence>
<keyword evidence="9 11" id="KW-0057">Aromatic amino acid biosynthesis</keyword>
<evidence type="ECO:0000313" key="13">
    <source>
        <dbReference type="Proteomes" id="UP000001302"/>
    </source>
</evidence>
<comment type="subunit">
    <text evidence="11">Monomer.</text>
</comment>
<dbReference type="KEGG" id="pbr:PB2503_00857"/>
<comment type="pathway">
    <text evidence="1 11">Metabolic intermediate biosynthesis; chorismate biosynthesis; chorismate from D-erythrose 4-phosphate and phosphoenolpyruvate: step 5/7.</text>
</comment>
<dbReference type="GO" id="GO:0005829">
    <property type="term" value="C:cytosol"/>
    <property type="evidence" value="ECO:0007669"/>
    <property type="project" value="TreeGrafter"/>
</dbReference>
<feature type="binding site" evidence="11">
    <location>
        <position position="149"/>
    </location>
    <ligand>
        <name>substrate</name>
    </ligand>
</feature>
<feature type="binding site" evidence="11">
    <location>
        <begin position="24"/>
        <end position="29"/>
    </location>
    <ligand>
        <name>ATP</name>
        <dbReference type="ChEBI" id="CHEBI:30616"/>
    </ligand>
</feature>
<dbReference type="GO" id="GO:0009423">
    <property type="term" value="P:chorismate biosynthetic process"/>
    <property type="evidence" value="ECO:0007669"/>
    <property type="project" value="UniProtKB-UniRule"/>
</dbReference>
<keyword evidence="8 11" id="KW-0067">ATP-binding</keyword>
<evidence type="ECO:0000256" key="11">
    <source>
        <dbReference type="HAMAP-Rule" id="MF_00109"/>
    </source>
</evidence>
<dbReference type="SUPFAM" id="SSF52540">
    <property type="entry name" value="P-loop containing nucleoside triphosphate hydrolases"/>
    <property type="match status" value="1"/>
</dbReference>
<reference evidence="13" key="1">
    <citation type="submission" date="2010-08" db="EMBL/GenBank/DDBJ databases">
        <title>Genome sequence of Parvularcula bermudensis HTCC2503.</title>
        <authorList>
            <person name="Kang D.-M."/>
            <person name="Oh H.-M."/>
            <person name="Cho J.-C."/>
        </authorList>
    </citation>
    <scope>NUCLEOTIDE SEQUENCE [LARGE SCALE GENOMIC DNA]</scope>
    <source>
        <strain evidence="13">ATCC BAA-594 / HTCC2503 / KCTC 12087</strain>
    </source>
</reference>
<dbReference type="Proteomes" id="UP000001302">
    <property type="component" value="Chromosome"/>
</dbReference>
<keyword evidence="11" id="KW-0479">Metal-binding</keyword>
<feature type="binding site" evidence="11">
    <location>
        <position position="28"/>
    </location>
    <ligand>
        <name>Mg(2+)</name>
        <dbReference type="ChEBI" id="CHEBI:18420"/>
    </ligand>
</feature>
<evidence type="ECO:0000256" key="8">
    <source>
        <dbReference type="ARBA" id="ARBA00022840"/>
    </source>
</evidence>
<comment type="subcellular location">
    <subcellularLocation>
        <location evidence="11">Cytoplasm</location>
    </subcellularLocation>
</comment>
<dbReference type="OrthoDB" id="9800332at2"/>
<keyword evidence="4 11" id="KW-0028">Amino-acid biosynthesis</keyword>
<comment type="caution">
    <text evidence="11">Lacks conserved residue(s) required for the propagation of feature annotation.</text>
</comment>
<evidence type="ECO:0000256" key="5">
    <source>
        <dbReference type="ARBA" id="ARBA00022679"/>
    </source>
</evidence>
<comment type="function">
    <text evidence="11">Catalyzes the specific phosphorylation of the 3-hydroxyl group of shikimic acid using ATP as a cosubstrate.</text>
</comment>
<comment type="cofactor">
    <cofactor evidence="11">
        <name>Mg(2+)</name>
        <dbReference type="ChEBI" id="CHEBI:18420"/>
    </cofactor>
    <text evidence="11">Binds 1 Mg(2+) ion per subunit.</text>
</comment>
<sequence>MTSPSPRPSSLTISRPVVLIGLMGAGKTTVGRRLAELLALPFKDADEEIEDAANMSVADIFETYGEGYFREGERKVIERLLSEGPMVLATGGGAFMNAATRELVKLKAISIWLRADLDLLVKRTAQKATRPLLQQGDAREILARLLKERAPVYAEADIVVDSLEGPHLKTVNRIIKALDRHAEGGATL</sequence>
<dbReference type="GO" id="GO:0005524">
    <property type="term" value="F:ATP binding"/>
    <property type="evidence" value="ECO:0007669"/>
    <property type="project" value="UniProtKB-UniRule"/>
</dbReference>
<dbReference type="RefSeq" id="WP_013299226.1">
    <property type="nucleotide sequence ID" value="NC_014414.1"/>
</dbReference>
<evidence type="ECO:0000256" key="6">
    <source>
        <dbReference type="ARBA" id="ARBA00022741"/>
    </source>
</evidence>
<dbReference type="Gene3D" id="3.40.50.300">
    <property type="entry name" value="P-loop containing nucleotide triphosphate hydrolases"/>
    <property type="match status" value="1"/>
</dbReference>
<dbReference type="GO" id="GO:0009073">
    <property type="term" value="P:aromatic amino acid family biosynthetic process"/>
    <property type="evidence" value="ECO:0007669"/>
    <property type="project" value="UniProtKB-KW"/>
</dbReference>
<dbReference type="GO" id="GO:0000287">
    <property type="term" value="F:magnesium ion binding"/>
    <property type="evidence" value="ECO:0007669"/>
    <property type="project" value="UniProtKB-UniRule"/>
</dbReference>
<dbReference type="EC" id="2.7.1.71" evidence="3 11"/>
<dbReference type="PANTHER" id="PTHR21087:SF16">
    <property type="entry name" value="SHIKIMATE KINASE 1, CHLOROPLASTIC"/>
    <property type="match status" value="1"/>
</dbReference>
<dbReference type="PROSITE" id="PS01128">
    <property type="entry name" value="SHIKIMATE_KINASE"/>
    <property type="match status" value="1"/>
</dbReference>
<evidence type="ECO:0000313" key="12">
    <source>
        <dbReference type="EMBL" id="ADM08252.1"/>
    </source>
</evidence>
<keyword evidence="7 11" id="KW-0418">Kinase</keyword>
<dbReference type="InterPro" id="IPR023000">
    <property type="entry name" value="Shikimate_kinase_CS"/>
</dbReference>
<dbReference type="Pfam" id="PF01202">
    <property type="entry name" value="SKI"/>
    <property type="match status" value="1"/>
</dbReference>
<feature type="binding site" evidence="11">
    <location>
        <position position="46"/>
    </location>
    <ligand>
        <name>substrate</name>
    </ligand>
</feature>
<evidence type="ECO:0000256" key="9">
    <source>
        <dbReference type="ARBA" id="ARBA00023141"/>
    </source>
</evidence>
<reference evidence="12 13" key="2">
    <citation type="journal article" date="2011" name="J. Bacteriol.">
        <title>Complete genome sequence of strain HTCC2503T of Parvularcula bermudensis, the type species of the order "Parvularculales" in the class Alphaproteobacteria.</title>
        <authorList>
            <person name="Oh H.M."/>
            <person name="Kang I."/>
            <person name="Vergin K.L."/>
            <person name="Kang D."/>
            <person name="Rhee K.H."/>
            <person name="Giovannoni S.J."/>
            <person name="Cho J.C."/>
        </authorList>
    </citation>
    <scope>NUCLEOTIDE SEQUENCE [LARGE SCALE GENOMIC DNA]</scope>
    <source>
        <strain evidence="13">ATCC BAA-594 / HTCC2503 / KCTC 12087</strain>
    </source>
</reference>
<dbReference type="InterPro" id="IPR000623">
    <property type="entry name" value="Shikimate_kinase/TSH1"/>
</dbReference>
<feature type="binding site" evidence="11">
    <location>
        <position position="70"/>
    </location>
    <ligand>
        <name>substrate</name>
    </ligand>
</feature>
<dbReference type="HAMAP" id="MF_00109">
    <property type="entry name" value="Shikimate_kinase"/>
    <property type="match status" value="1"/>
</dbReference>
<keyword evidence="11" id="KW-0460">Magnesium</keyword>
<evidence type="ECO:0000256" key="2">
    <source>
        <dbReference type="ARBA" id="ARBA00006997"/>
    </source>
</evidence>
<name>E0TB43_PARBH</name>
<dbReference type="HOGENOM" id="CLU_057607_2_0_5"/>
<keyword evidence="6 11" id="KW-0547">Nucleotide-binding</keyword>
<dbReference type="CDD" id="cd00464">
    <property type="entry name" value="SK"/>
    <property type="match status" value="1"/>
</dbReference>
<proteinExistence type="inferred from homology"/>
<evidence type="ECO:0000256" key="4">
    <source>
        <dbReference type="ARBA" id="ARBA00022605"/>
    </source>
</evidence>
<dbReference type="PANTHER" id="PTHR21087">
    <property type="entry name" value="SHIKIMATE KINASE"/>
    <property type="match status" value="1"/>
</dbReference>
<evidence type="ECO:0000256" key="7">
    <source>
        <dbReference type="ARBA" id="ARBA00022777"/>
    </source>
</evidence>
<dbReference type="PRINTS" id="PR01100">
    <property type="entry name" value="SHIKIMTKNASE"/>
</dbReference>
<keyword evidence="11" id="KW-0963">Cytoplasm</keyword>
<evidence type="ECO:0000256" key="1">
    <source>
        <dbReference type="ARBA" id="ARBA00004842"/>
    </source>
</evidence>
<dbReference type="eggNOG" id="COG0703">
    <property type="taxonomic scope" value="Bacteria"/>
</dbReference>
<dbReference type="AlphaFoldDB" id="E0TB43"/>
<dbReference type="InterPro" id="IPR031322">
    <property type="entry name" value="Shikimate/glucono_kinase"/>
</dbReference>
<accession>E0TB43</accession>
<dbReference type="GO" id="GO:0008652">
    <property type="term" value="P:amino acid biosynthetic process"/>
    <property type="evidence" value="ECO:0007669"/>
    <property type="project" value="UniProtKB-KW"/>
</dbReference>
<dbReference type="UniPathway" id="UPA00053">
    <property type="reaction ID" value="UER00088"/>
</dbReference>
<dbReference type="NCBIfam" id="NF010552">
    <property type="entry name" value="PRK13946.1"/>
    <property type="match status" value="1"/>
</dbReference>
<comment type="catalytic activity">
    <reaction evidence="10 11">
        <text>shikimate + ATP = 3-phosphoshikimate + ADP + H(+)</text>
        <dbReference type="Rhea" id="RHEA:13121"/>
        <dbReference type="ChEBI" id="CHEBI:15378"/>
        <dbReference type="ChEBI" id="CHEBI:30616"/>
        <dbReference type="ChEBI" id="CHEBI:36208"/>
        <dbReference type="ChEBI" id="CHEBI:145989"/>
        <dbReference type="ChEBI" id="CHEBI:456216"/>
        <dbReference type="EC" id="2.7.1.71"/>
    </reaction>
</comment>
<dbReference type="STRING" id="314260.PB2503_00857"/>
<dbReference type="InterPro" id="IPR027417">
    <property type="entry name" value="P-loop_NTPase"/>
</dbReference>
<feature type="binding site" evidence="11">
    <location>
        <position position="92"/>
    </location>
    <ligand>
        <name>substrate</name>
    </ligand>
</feature>
<dbReference type="GO" id="GO:0004765">
    <property type="term" value="F:shikimate kinase activity"/>
    <property type="evidence" value="ECO:0007669"/>
    <property type="project" value="UniProtKB-UniRule"/>
</dbReference>